<evidence type="ECO:0000256" key="2">
    <source>
        <dbReference type="ARBA" id="ARBA00004236"/>
    </source>
</evidence>
<keyword evidence="12" id="KW-1185">Reference proteome</keyword>
<reference evidence="12" key="1">
    <citation type="submission" date="2015-07" db="EMBL/GenBank/DDBJ databases">
        <title>Fjat-10036 dsm4.</title>
        <authorList>
            <person name="Liu B."/>
            <person name="Wang J."/>
            <person name="Zhu Y."/>
            <person name="Liu G."/>
            <person name="Chen Q."/>
            <person name="Chen Z."/>
            <person name="Lan J."/>
            <person name="Che J."/>
            <person name="Ge C."/>
            <person name="Shi H."/>
            <person name="Pan Z."/>
            <person name="Liu X."/>
        </authorList>
    </citation>
    <scope>NUCLEOTIDE SEQUENCE [LARGE SCALE GENOMIC DNA]</scope>
    <source>
        <strain evidence="12">DSM 4</strain>
    </source>
</reference>
<sequence>MENKCDNLSLFIINELTNQDKKQFEDHLLKCAKCQQELKSIQETWQMLSYDVEETEVPESLKSQVMDFVFEENKFLKHEEKKEAEPMSFKERILSVAKKHFSPISTAVTAILIICLIGFYWNSLHLKDTIKALENNAADPTQIVTTYSLTGESFAASATGSAYLLQEGTETNLVIALNNMPITKGNEVYQVWLLKNGNRQSAGTLIPDQNGSGLITYRLPPEYSFEDIGITLEPNPFNTQPQGQKVLGT</sequence>
<dbReference type="EMBL" id="LGUF01000007">
    <property type="protein sequence ID" value="KON87816.1"/>
    <property type="molecule type" value="Genomic_DNA"/>
</dbReference>
<dbReference type="GO" id="GO:0005886">
    <property type="term" value="C:plasma membrane"/>
    <property type="evidence" value="ECO:0007669"/>
    <property type="project" value="UniProtKB-SubCell"/>
</dbReference>
<dbReference type="OrthoDB" id="150725at2"/>
<evidence type="ECO:0000256" key="4">
    <source>
        <dbReference type="ARBA" id="ARBA00022692"/>
    </source>
</evidence>
<dbReference type="Pfam" id="PF10099">
    <property type="entry name" value="RskA_C"/>
    <property type="match status" value="1"/>
</dbReference>
<feature type="domain" description="Anti-sigma K factor RskA C-terminal" evidence="10">
    <location>
        <begin position="107"/>
        <end position="243"/>
    </location>
</feature>
<dbReference type="PATRIC" id="fig|1459.3.peg.3009"/>
<evidence type="ECO:0000256" key="9">
    <source>
        <dbReference type="SAM" id="Phobius"/>
    </source>
</evidence>
<dbReference type="GO" id="GO:0006417">
    <property type="term" value="P:regulation of translation"/>
    <property type="evidence" value="ECO:0007669"/>
    <property type="project" value="TreeGrafter"/>
</dbReference>
<dbReference type="InterPro" id="IPR018764">
    <property type="entry name" value="RskA_C"/>
</dbReference>
<keyword evidence="4 9" id="KW-0812">Transmembrane</keyword>
<evidence type="ECO:0000256" key="5">
    <source>
        <dbReference type="ARBA" id="ARBA00022989"/>
    </source>
</evidence>
<evidence type="ECO:0000256" key="6">
    <source>
        <dbReference type="ARBA" id="ARBA00023136"/>
    </source>
</evidence>
<keyword evidence="6 9" id="KW-0472">Membrane</keyword>
<evidence type="ECO:0000259" key="10">
    <source>
        <dbReference type="Pfam" id="PF10099"/>
    </source>
</evidence>
<feature type="transmembrane region" description="Helical" evidence="9">
    <location>
        <begin position="101"/>
        <end position="121"/>
    </location>
</feature>
<dbReference type="RefSeq" id="WP_053435169.1">
    <property type="nucleotide sequence ID" value="NZ_LGUF01000007.1"/>
</dbReference>
<keyword evidence="5 9" id="KW-1133">Transmembrane helix</keyword>
<dbReference type="InterPro" id="IPR041916">
    <property type="entry name" value="Anti_sigma_zinc_sf"/>
</dbReference>
<evidence type="ECO:0000256" key="7">
    <source>
        <dbReference type="ARBA" id="ARBA00029829"/>
    </source>
</evidence>
<evidence type="ECO:0000313" key="11">
    <source>
        <dbReference type="EMBL" id="KON87816.1"/>
    </source>
</evidence>
<comment type="caution">
    <text evidence="11">The sequence shown here is derived from an EMBL/GenBank/DDBJ whole genome shotgun (WGS) entry which is preliminary data.</text>
</comment>
<evidence type="ECO:0000256" key="8">
    <source>
        <dbReference type="ARBA" id="ARBA00030803"/>
    </source>
</evidence>
<dbReference type="PANTHER" id="PTHR37461">
    <property type="entry name" value="ANTI-SIGMA-K FACTOR RSKA"/>
    <property type="match status" value="1"/>
</dbReference>
<dbReference type="InterPro" id="IPR051474">
    <property type="entry name" value="Anti-sigma-K/W_factor"/>
</dbReference>
<dbReference type="AlphaFoldDB" id="A0A0M0GEF9"/>
<accession>A0A0M0GEF9</accession>
<evidence type="ECO:0000256" key="1">
    <source>
        <dbReference type="ARBA" id="ARBA00004167"/>
    </source>
</evidence>
<dbReference type="Gene3D" id="1.10.10.1320">
    <property type="entry name" value="Anti-sigma factor, zinc-finger domain"/>
    <property type="match status" value="1"/>
</dbReference>
<organism evidence="11 12">
    <name type="scientific">Sporosarcina globispora</name>
    <name type="common">Bacillus globisporus</name>
    <dbReference type="NCBI Taxonomy" id="1459"/>
    <lineage>
        <taxon>Bacteria</taxon>
        <taxon>Bacillati</taxon>
        <taxon>Bacillota</taxon>
        <taxon>Bacilli</taxon>
        <taxon>Bacillales</taxon>
        <taxon>Caryophanaceae</taxon>
        <taxon>Sporosarcina</taxon>
    </lineage>
</organism>
<gene>
    <name evidence="11" type="ORF">AF332_13915</name>
</gene>
<comment type="subcellular location">
    <subcellularLocation>
        <location evidence="2">Cell membrane</location>
    </subcellularLocation>
    <subcellularLocation>
        <location evidence="1">Membrane</location>
        <topology evidence="1">Single-pass membrane protein</topology>
    </subcellularLocation>
</comment>
<dbReference type="PANTHER" id="PTHR37461:SF1">
    <property type="entry name" value="ANTI-SIGMA-K FACTOR RSKA"/>
    <property type="match status" value="1"/>
</dbReference>
<protein>
    <recommendedName>
        <fullName evidence="8">Regulator of SigK</fullName>
    </recommendedName>
    <alternativeName>
        <fullName evidence="7">Sigma-K anti-sigma factor RskA</fullName>
    </alternativeName>
</protein>
<dbReference type="STRING" id="1459.AF332_13915"/>
<name>A0A0M0GEF9_SPOGL</name>
<proteinExistence type="predicted"/>
<evidence type="ECO:0000313" key="12">
    <source>
        <dbReference type="Proteomes" id="UP000037109"/>
    </source>
</evidence>
<dbReference type="GO" id="GO:0016989">
    <property type="term" value="F:sigma factor antagonist activity"/>
    <property type="evidence" value="ECO:0007669"/>
    <property type="project" value="TreeGrafter"/>
</dbReference>
<evidence type="ECO:0000256" key="3">
    <source>
        <dbReference type="ARBA" id="ARBA00022475"/>
    </source>
</evidence>
<dbReference type="Proteomes" id="UP000037109">
    <property type="component" value="Unassembled WGS sequence"/>
</dbReference>
<keyword evidence="3" id="KW-1003">Cell membrane</keyword>